<dbReference type="Proteomes" id="UP000790709">
    <property type="component" value="Unassembled WGS sequence"/>
</dbReference>
<name>A0ACB8B9B4_9AGAM</name>
<comment type="caution">
    <text evidence="1">The sequence shown here is derived from an EMBL/GenBank/DDBJ whole genome shotgun (WGS) entry which is preliminary data.</text>
</comment>
<keyword evidence="2" id="KW-1185">Reference proteome</keyword>
<sequence length="84" mass="9240">MSKALCDSLLWSCQVWLLSAPNSVCTQARLDVRSASLFFFSAISAATLREGMREVTTSDRQCGVWISAPDIFLARDQSANADHD</sequence>
<reference evidence="1" key="1">
    <citation type="journal article" date="2021" name="New Phytol.">
        <title>Evolutionary innovations through gain and loss of genes in the ectomycorrhizal Boletales.</title>
        <authorList>
            <person name="Wu G."/>
            <person name="Miyauchi S."/>
            <person name="Morin E."/>
            <person name="Kuo A."/>
            <person name="Drula E."/>
            <person name="Varga T."/>
            <person name="Kohler A."/>
            <person name="Feng B."/>
            <person name="Cao Y."/>
            <person name="Lipzen A."/>
            <person name="Daum C."/>
            <person name="Hundley H."/>
            <person name="Pangilinan J."/>
            <person name="Johnson J."/>
            <person name="Barry K."/>
            <person name="LaButti K."/>
            <person name="Ng V."/>
            <person name="Ahrendt S."/>
            <person name="Min B."/>
            <person name="Choi I.G."/>
            <person name="Park H."/>
            <person name="Plett J.M."/>
            <person name="Magnuson J."/>
            <person name="Spatafora J.W."/>
            <person name="Nagy L.G."/>
            <person name="Henrissat B."/>
            <person name="Grigoriev I.V."/>
            <person name="Yang Z.L."/>
            <person name="Xu J."/>
            <person name="Martin F.M."/>
        </authorList>
    </citation>
    <scope>NUCLEOTIDE SEQUENCE</scope>
    <source>
        <strain evidence="1">KUC20120723A-06</strain>
    </source>
</reference>
<accession>A0ACB8B9B4</accession>
<evidence type="ECO:0000313" key="1">
    <source>
        <dbReference type="EMBL" id="KAH7921503.1"/>
    </source>
</evidence>
<proteinExistence type="predicted"/>
<organism evidence="1 2">
    <name type="scientific">Leucogyrophana mollusca</name>
    <dbReference type="NCBI Taxonomy" id="85980"/>
    <lineage>
        <taxon>Eukaryota</taxon>
        <taxon>Fungi</taxon>
        <taxon>Dikarya</taxon>
        <taxon>Basidiomycota</taxon>
        <taxon>Agaricomycotina</taxon>
        <taxon>Agaricomycetes</taxon>
        <taxon>Agaricomycetidae</taxon>
        <taxon>Boletales</taxon>
        <taxon>Boletales incertae sedis</taxon>
        <taxon>Leucogyrophana</taxon>
    </lineage>
</organism>
<protein>
    <submittedName>
        <fullName evidence="1">Uncharacterized protein</fullName>
    </submittedName>
</protein>
<evidence type="ECO:0000313" key="2">
    <source>
        <dbReference type="Proteomes" id="UP000790709"/>
    </source>
</evidence>
<dbReference type="EMBL" id="MU266523">
    <property type="protein sequence ID" value="KAH7921503.1"/>
    <property type="molecule type" value="Genomic_DNA"/>
</dbReference>
<gene>
    <name evidence="1" type="ORF">BV22DRAFT_1122100</name>
</gene>